<evidence type="ECO:0000256" key="5">
    <source>
        <dbReference type="ARBA" id="ARBA00023136"/>
    </source>
</evidence>
<dbReference type="InterPro" id="IPR001173">
    <property type="entry name" value="Glyco_trans_2-like"/>
</dbReference>
<feature type="domain" description="Glycosyltransferase 2-like" evidence="7">
    <location>
        <begin position="9"/>
        <end position="134"/>
    </location>
</feature>
<gene>
    <name evidence="8" type="ORF">COT63_01590</name>
</gene>
<evidence type="ECO:0000313" key="9">
    <source>
        <dbReference type="Proteomes" id="UP000231282"/>
    </source>
</evidence>
<evidence type="ECO:0000313" key="8">
    <source>
        <dbReference type="EMBL" id="PIS15131.1"/>
    </source>
</evidence>
<accession>A0A2H0WR87</accession>
<reference evidence="9" key="1">
    <citation type="submission" date="2017-09" db="EMBL/GenBank/DDBJ databases">
        <title>Depth-based differentiation of microbial function through sediment-hosted aquifers and enrichment of novel symbionts in the deep terrestrial subsurface.</title>
        <authorList>
            <person name="Probst A.J."/>
            <person name="Ladd B."/>
            <person name="Jarett J.K."/>
            <person name="Geller-Mcgrath D.E."/>
            <person name="Sieber C.M.K."/>
            <person name="Emerson J.B."/>
            <person name="Anantharaman K."/>
            <person name="Thomas B.C."/>
            <person name="Malmstrom R."/>
            <person name="Stieglmeier M."/>
            <person name="Klingl A."/>
            <person name="Woyke T."/>
            <person name="Ryan C.M."/>
            <person name="Banfield J.F."/>
        </authorList>
    </citation>
    <scope>NUCLEOTIDE SEQUENCE [LARGE SCALE GENOMIC DNA]</scope>
</reference>
<dbReference type="GO" id="GO:0016757">
    <property type="term" value="F:glycosyltransferase activity"/>
    <property type="evidence" value="ECO:0007669"/>
    <property type="project" value="UniProtKB-KW"/>
</dbReference>
<sequence>MTRNHPVFSIIIPAYNKEKGIATTLKGVIQQDFPKNQYEIIVVNNNSRDQTKAIAQKFPVKVVDENKQGYVFALRKGCLEAQGKIIIFTDADTIVPKDWLAQYQKAYQDPKIICAGGGANFQPKFGLIFLIEAFLNFFGRVTKIASGFNFSIRRATYQQLGGFNPQINFHTDTDLILRTKKEGQVVFLPKNKVITSSRHYHEKAGIIYVFKGIINALWLFLFKKTIFYKFGNIR</sequence>
<dbReference type="PANTHER" id="PTHR43646:SF2">
    <property type="entry name" value="GLYCOSYLTRANSFERASE 2-LIKE DOMAIN-CONTAINING PROTEIN"/>
    <property type="match status" value="1"/>
</dbReference>
<comment type="caution">
    <text evidence="8">The sequence shown here is derived from an EMBL/GenBank/DDBJ whole genome shotgun (WGS) entry which is preliminary data.</text>
</comment>
<keyword evidence="4" id="KW-0808">Transferase</keyword>
<keyword evidence="6" id="KW-1133">Transmembrane helix</keyword>
<dbReference type="Proteomes" id="UP000231282">
    <property type="component" value="Unassembled WGS sequence"/>
</dbReference>
<keyword evidence="6" id="KW-0812">Transmembrane</keyword>
<dbReference type="SUPFAM" id="SSF53448">
    <property type="entry name" value="Nucleotide-diphospho-sugar transferases"/>
    <property type="match status" value="1"/>
</dbReference>
<keyword evidence="2" id="KW-1003">Cell membrane</keyword>
<evidence type="ECO:0000256" key="3">
    <source>
        <dbReference type="ARBA" id="ARBA00022676"/>
    </source>
</evidence>
<dbReference type="GO" id="GO:0005886">
    <property type="term" value="C:plasma membrane"/>
    <property type="evidence" value="ECO:0007669"/>
    <property type="project" value="UniProtKB-SubCell"/>
</dbReference>
<keyword evidence="5 6" id="KW-0472">Membrane</keyword>
<dbReference type="EMBL" id="PEZH01000027">
    <property type="protein sequence ID" value="PIS15131.1"/>
    <property type="molecule type" value="Genomic_DNA"/>
</dbReference>
<comment type="subcellular location">
    <subcellularLocation>
        <location evidence="1">Cell membrane</location>
    </subcellularLocation>
</comment>
<evidence type="ECO:0000259" key="7">
    <source>
        <dbReference type="Pfam" id="PF00535"/>
    </source>
</evidence>
<dbReference type="Pfam" id="PF00535">
    <property type="entry name" value="Glycos_transf_2"/>
    <property type="match status" value="1"/>
</dbReference>
<proteinExistence type="predicted"/>
<dbReference type="InterPro" id="IPR029044">
    <property type="entry name" value="Nucleotide-diphossugar_trans"/>
</dbReference>
<name>A0A2H0WR87_9BACT</name>
<evidence type="ECO:0000256" key="1">
    <source>
        <dbReference type="ARBA" id="ARBA00004236"/>
    </source>
</evidence>
<dbReference type="PANTHER" id="PTHR43646">
    <property type="entry name" value="GLYCOSYLTRANSFERASE"/>
    <property type="match status" value="1"/>
</dbReference>
<protein>
    <recommendedName>
        <fullName evidence="7">Glycosyltransferase 2-like domain-containing protein</fullName>
    </recommendedName>
</protein>
<keyword evidence="3" id="KW-0328">Glycosyltransferase</keyword>
<evidence type="ECO:0000256" key="6">
    <source>
        <dbReference type="SAM" id="Phobius"/>
    </source>
</evidence>
<organism evidence="8 9">
    <name type="scientific">Candidatus Shapirobacteria bacterium CG09_land_8_20_14_0_10_38_17</name>
    <dbReference type="NCBI Taxonomy" id="1974884"/>
    <lineage>
        <taxon>Bacteria</taxon>
        <taxon>Candidatus Shapironibacteriota</taxon>
    </lineage>
</organism>
<dbReference type="AlphaFoldDB" id="A0A2H0WR87"/>
<evidence type="ECO:0000256" key="4">
    <source>
        <dbReference type="ARBA" id="ARBA00022679"/>
    </source>
</evidence>
<dbReference type="Gene3D" id="3.90.550.10">
    <property type="entry name" value="Spore Coat Polysaccharide Biosynthesis Protein SpsA, Chain A"/>
    <property type="match status" value="1"/>
</dbReference>
<feature type="transmembrane region" description="Helical" evidence="6">
    <location>
        <begin position="205"/>
        <end position="222"/>
    </location>
</feature>
<evidence type="ECO:0000256" key="2">
    <source>
        <dbReference type="ARBA" id="ARBA00022475"/>
    </source>
</evidence>